<evidence type="ECO:0000256" key="1">
    <source>
        <dbReference type="SAM" id="Phobius"/>
    </source>
</evidence>
<accession>A0A1B9P1M3</accession>
<keyword evidence="1" id="KW-0472">Membrane</keyword>
<comment type="caution">
    <text evidence="3">The sequence shown here is derived from an EMBL/GenBank/DDBJ whole genome shotgun (WGS) entry which is preliminary data.</text>
</comment>
<evidence type="ECO:0000313" key="4">
    <source>
        <dbReference type="Proteomes" id="UP000093523"/>
    </source>
</evidence>
<dbReference type="InterPro" id="IPR010791">
    <property type="entry name" value="AttH_dom"/>
</dbReference>
<name>A0A1B9P1M3_ALILO</name>
<reference evidence="3 4" key="1">
    <citation type="submission" date="2016-06" db="EMBL/GenBank/DDBJ databases">
        <authorList>
            <person name="Kjaerup R.B."/>
            <person name="Dalgaard T.S."/>
            <person name="Juul-Madsen H.R."/>
        </authorList>
    </citation>
    <scope>NUCLEOTIDE SEQUENCE [LARGE SCALE GENOMIC DNA]</scope>
    <source>
        <strain evidence="3 4">1S159</strain>
    </source>
</reference>
<dbReference type="PANTHER" id="PTHR38591">
    <property type="entry name" value="HYDROLASE"/>
    <property type="match status" value="1"/>
</dbReference>
<dbReference type="RefSeq" id="WP_023603795.1">
    <property type="nucleotide sequence ID" value="NZ_CAWMPN010000008.1"/>
</dbReference>
<proteinExistence type="predicted"/>
<dbReference type="SUPFAM" id="SSF159245">
    <property type="entry name" value="AttH-like"/>
    <property type="match status" value="1"/>
</dbReference>
<dbReference type="EMBL" id="MAJU01000008">
    <property type="protein sequence ID" value="OCH22256.1"/>
    <property type="molecule type" value="Genomic_DNA"/>
</dbReference>
<dbReference type="Pfam" id="PF17186">
    <property type="entry name" value="Lipocalin_9"/>
    <property type="match status" value="1"/>
</dbReference>
<keyword evidence="1" id="KW-1133">Transmembrane helix</keyword>
<dbReference type="Proteomes" id="UP000093523">
    <property type="component" value="Unassembled WGS sequence"/>
</dbReference>
<keyword evidence="1" id="KW-0812">Transmembrane</keyword>
<dbReference type="Gene3D" id="2.40.370.10">
    <property type="entry name" value="AttH-like domain"/>
    <property type="match status" value="2"/>
</dbReference>
<dbReference type="InterPro" id="IPR023374">
    <property type="entry name" value="AttH-like_dom_sf"/>
</dbReference>
<evidence type="ECO:0000313" key="3">
    <source>
        <dbReference type="EMBL" id="OCH22256.1"/>
    </source>
</evidence>
<feature type="domain" description="AttH" evidence="2">
    <location>
        <begin position="78"/>
        <end position="247"/>
    </location>
</feature>
<dbReference type="OrthoDB" id="9770826at2"/>
<protein>
    <submittedName>
        <fullName evidence="3">ABC transporter</fullName>
    </submittedName>
</protein>
<evidence type="ECO:0000259" key="2">
    <source>
        <dbReference type="Pfam" id="PF07143"/>
    </source>
</evidence>
<dbReference type="PANTHER" id="PTHR38591:SF1">
    <property type="entry name" value="BLL1000 PROTEIN"/>
    <property type="match status" value="1"/>
</dbReference>
<gene>
    <name evidence="3" type="ORF">A6E04_10455</name>
</gene>
<organism evidence="3 4">
    <name type="scientific">Aliivibrio logei</name>
    <name type="common">Vibrio logei</name>
    <dbReference type="NCBI Taxonomy" id="688"/>
    <lineage>
        <taxon>Bacteria</taxon>
        <taxon>Pseudomonadati</taxon>
        <taxon>Pseudomonadota</taxon>
        <taxon>Gammaproteobacteria</taxon>
        <taxon>Vibrionales</taxon>
        <taxon>Vibrionaceae</taxon>
        <taxon>Aliivibrio</taxon>
    </lineage>
</organism>
<dbReference type="AlphaFoldDB" id="A0A1B9P1M3"/>
<dbReference type="STRING" id="688.A6E04_10455"/>
<sequence length="373" mass="42648">MAMNKEKKTSLKVSLFILIVVFSFSAAYYINWHEVDEGGKNEINTIFAESNNAYFNPVLPGYPLAFPKDYREHPNFQHEQWMMTVNGISSTGDTIGIQWTIFRISSDDRETKGWLDPKLYIAKVVVTTEDGKWVGERVARGGIGQAGISQRPYRVWIDDWQWRSLGRTPFPAVVTAGAKDFSIKLSINQEGPVIPLGEQGYSKKHDLMPIASYEYMAPFLAVRGNVTLDNKVYSFVGKGILEHEWGSGLLDENQQGWDWFIINLNKDSKLLVIQYRHQDQEPYRYGSLLYKNGSHVPLTSNEISFQTLPARQLKDGRKLPLQWIINIPKYDINLTTQVVRDEQWLNTLIPYWQGPITTSGSHEVAGFMQLTGY</sequence>
<dbReference type="Pfam" id="PF07143">
    <property type="entry name" value="CrtC"/>
    <property type="match status" value="1"/>
</dbReference>
<feature type="transmembrane region" description="Helical" evidence="1">
    <location>
        <begin position="12"/>
        <end position="30"/>
    </location>
</feature>